<feature type="compositionally biased region" description="Basic and acidic residues" evidence="2">
    <location>
        <begin position="11"/>
        <end position="22"/>
    </location>
</feature>
<evidence type="ECO:0000256" key="2">
    <source>
        <dbReference type="SAM" id="MobiDB-lite"/>
    </source>
</evidence>
<accession>A0A397VNT2</accession>
<feature type="compositionally biased region" description="Polar residues" evidence="2">
    <location>
        <begin position="1"/>
        <end position="10"/>
    </location>
</feature>
<name>A0A397VNT2_9GLOM</name>
<proteinExistence type="predicted"/>
<feature type="region of interest" description="Disordered" evidence="2">
    <location>
        <begin position="1"/>
        <end position="22"/>
    </location>
</feature>
<evidence type="ECO:0000313" key="4">
    <source>
        <dbReference type="Proteomes" id="UP000266673"/>
    </source>
</evidence>
<dbReference type="OrthoDB" id="2323502at2759"/>
<sequence length="744" mass="88114">MLASTSQNEHSIVEVKDEEKPEIKEYENEPKVKYEKYFAVSPEGDFLVEFIIKKVVNKVVKKVSKEAAEVEKVLEKRSIKIDVKDKIEKINEKLEEIDDNDDEIEVEEEVKERCEFELQMYNIENSKISRNDWKLGNNIQSKNDLDLMDDQKLSYRKLSNALHIKYKFTKKQMELFRREDIFRWSIAVSDKSTSPSEFRLLAISCISLKSMENYKNNSEKIHLAEIFNHGFTFVFTITRDKNDYLVRDIDSKGLPINYGGIVKLFSKEDCITNQKTEQKMDKSQNSNEHILILLTLSGIYKYYMNNKSINHIQRFKYPRRIYNSIINRLNFTVSFANSRRGLEKLYHEELNYLKYCLSKHYFLVDTMKEDIIYIELYNLKTNQLVNTFQRPISFKSVLFDLPSSYTVSNNNKLLAYFSLSIKGIKIYSVECGLEIAELVNIVDFLEIDSSDILGLIIDFFHNDEMLLVYSSHANEWLVWNIFGTLQDPFKLKLANLDLRYGQIERSNSFIVFNKDEDNKLTIYDELIIDKYLKGLKKKSGEYYQAQETNELNDYYYNIEPWLRPFFNSDDSHDSYYLDEKKERLLLVGSHTIQNERDKIINVSDVKCCNGKFKLTVETSEEIEYEIKMEDEDDIINLAKYACYALKYLNGYKKFEQFYAKDYKSKFYDIIEQTRKLILRFIRLRPNIWLLLDIRFGLMKVLIEAEDYELVNEILSYKKLIHIPQYISWSGGKNTIRTAFSGSYT</sequence>
<dbReference type="EMBL" id="QKWP01000284">
    <property type="protein sequence ID" value="RIB22957.1"/>
    <property type="molecule type" value="Genomic_DNA"/>
</dbReference>
<keyword evidence="1" id="KW-0175">Coiled coil</keyword>
<evidence type="ECO:0000313" key="3">
    <source>
        <dbReference type="EMBL" id="RIB22957.1"/>
    </source>
</evidence>
<evidence type="ECO:0000256" key="1">
    <source>
        <dbReference type="SAM" id="Coils"/>
    </source>
</evidence>
<organism evidence="3 4">
    <name type="scientific">Gigaspora rosea</name>
    <dbReference type="NCBI Taxonomy" id="44941"/>
    <lineage>
        <taxon>Eukaryota</taxon>
        <taxon>Fungi</taxon>
        <taxon>Fungi incertae sedis</taxon>
        <taxon>Mucoromycota</taxon>
        <taxon>Glomeromycotina</taxon>
        <taxon>Glomeromycetes</taxon>
        <taxon>Diversisporales</taxon>
        <taxon>Gigasporaceae</taxon>
        <taxon>Gigaspora</taxon>
    </lineage>
</organism>
<dbReference type="STRING" id="44941.A0A397VNT2"/>
<dbReference type="AlphaFoldDB" id="A0A397VNT2"/>
<protein>
    <submittedName>
        <fullName evidence="3">Uncharacterized protein</fullName>
    </submittedName>
</protein>
<comment type="caution">
    <text evidence="3">The sequence shown here is derived from an EMBL/GenBank/DDBJ whole genome shotgun (WGS) entry which is preliminary data.</text>
</comment>
<gene>
    <name evidence="3" type="ORF">C2G38_920572</name>
</gene>
<dbReference type="Proteomes" id="UP000266673">
    <property type="component" value="Unassembled WGS sequence"/>
</dbReference>
<feature type="coiled-coil region" evidence="1">
    <location>
        <begin position="80"/>
        <end position="110"/>
    </location>
</feature>
<reference evidence="3 4" key="1">
    <citation type="submission" date="2018-06" db="EMBL/GenBank/DDBJ databases">
        <title>Comparative genomics reveals the genomic features of Rhizophagus irregularis, R. cerebriforme, R. diaphanum and Gigaspora rosea, and their symbiotic lifestyle signature.</title>
        <authorList>
            <person name="Morin E."/>
            <person name="San Clemente H."/>
            <person name="Chen E.C.H."/>
            <person name="De La Providencia I."/>
            <person name="Hainaut M."/>
            <person name="Kuo A."/>
            <person name="Kohler A."/>
            <person name="Murat C."/>
            <person name="Tang N."/>
            <person name="Roy S."/>
            <person name="Loubradou J."/>
            <person name="Henrissat B."/>
            <person name="Grigoriev I.V."/>
            <person name="Corradi N."/>
            <person name="Roux C."/>
            <person name="Martin F.M."/>
        </authorList>
    </citation>
    <scope>NUCLEOTIDE SEQUENCE [LARGE SCALE GENOMIC DNA]</scope>
    <source>
        <strain evidence="3 4">DAOM 194757</strain>
    </source>
</reference>
<keyword evidence="4" id="KW-1185">Reference proteome</keyword>